<evidence type="ECO:0000256" key="8">
    <source>
        <dbReference type="ARBA" id="ARBA00022842"/>
    </source>
</evidence>
<dbReference type="PANTHER" id="PTHR21404:SF3">
    <property type="entry name" value="SMALL RNA 2'-O-METHYLTRANSFERASE"/>
    <property type="match status" value="1"/>
</dbReference>
<dbReference type="InterPro" id="IPR026610">
    <property type="entry name" value="Hen1"/>
</dbReference>
<dbReference type="Gene3D" id="3.40.50.150">
    <property type="entry name" value="Vaccinia Virus protein VP39"/>
    <property type="match status" value="1"/>
</dbReference>
<dbReference type="EC" id="2.1.1.386" evidence="11"/>
<comment type="cofactor">
    <cofactor evidence="1">
        <name>Mg(2+)</name>
        <dbReference type="ChEBI" id="CHEBI:18420"/>
    </cofactor>
</comment>
<dbReference type="InterPro" id="IPR029063">
    <property type="entry name" value="SAM-dependent_MTases_sf"/>
</dbReference>
<dbReference type="GO" id="GO:0005634">
    <property type="term" value="C:nucleus"/>
    <property type="evidence" value="ECO:0007669"/>
    <property type="project" value="TreeGrafter"/>
</dbReference>
<feature type="region of interest" description="Disordered" evidence="13">
    <location>
        <begin position="879"/>
        <end position="901"/>
    </location>
</feature>
<keyword evidence="8" id="KW-0460">Magnesium</keyword>
<evidence type="ECO:0000256" key="13">
    <source>
        <dbReference type="SAM" id="MobiDB-lite"/>
    </source>
</evidence>
<name>A0AB34JN60_PRYPA</name>
<sequence>MSAQAVREALRAQGVPFEERLEQIETQSEEDGTFGVRLRDLRTAEVFESRGHRSKKLARQAAFDQCWQRWAAQAPPPIAAPAAESCRLRERGYALVVGTPLLAHGRCVSLRSLRERSGTWTTSDPLSGAEGEYAAEQLAPFAFPSKLAESVYAMLSWRLWEQGHSLRPHLLAHHMELPLLYLACYKEVRKHLPQGLAPHARLARLQAAVRDAPGLALRRDGTCVTREPLRAAAPPLLAAELRAGIPAVRLAADGPPARLSLPARVDYLHSLQELLGGALVPHMIAPPRSSERRVRQPVLYARLDHPAAPHNAIASALCGFAVCGDAVLCAADFLEDGEQHPSLPQAEGEDCSMLVVREHGLEEMGRQIARQSGVGGYVAYKQERVHLSSWGVPRPEAWPAAVSPKQVLDQYAQEHAAEVRVGAELAEPGNQQSGFVGRSVLVKRSGEEREDRTMVKARKKDVRKADGLGAAGMVAEACAAVLALQAIHEDEASPEPPLLTICHFEGAAAEIMNGEEVAADGSKVTCSYKLTLLPPDGAEGEGGVVLEEKEADEILLGGAVVQPAVEELFRHLCGGARGGGLPPPLVARAAARYYGAACVCVIELAVLAVEEPQEERYELSATGGEGLVSHGDERLAFVERLASEAAASDGLTSLADVGCGEGKLLARLARLPLFTRLVGIDASPSARPLAKAAAKIRAAAPAEGPVPRASLYCGSLRSLDQAPRCEVITLVEVVEHLDSPELEAVGPALFGRCAPRRVIVTTPNKEFNLNWMVPPAIDPDTGKPFTAPPIPPPVRLYALRNRDHRFEWTRAEFKAWAGAIASRFGYTVEFRGIGGGAMDEHSRPCPHPWPASPKAGDWHGPGPQTQVAIFDRKEGATHLEDASELADGPPLRLVWSSEPET</sequence>
<dbReference type="Proteomes" id="UP001515480">
    <property type="component" value="Unassembled WGS sequence"/>
</dbReference>
<feature type="domain" description="Methyltransferase" evidence="14">
    <location>
        <begin position="656"/>
        <end position="745"/>
    </location>
</feature>
<keyword evidence="7" id="KW-0479">Metal-binding</keyword>
<dbReference type="GO" id="GO:0005737">
    <property type="term" value="C:cytoplasm"/>
    <property type="evidence" value="ECO:0007669"/>
    <property type="project" value="TreeGrafter"/>
</dbReference>
<evidence type="ECO:0000313" key="15">
    <source>
        <dbReference type="EMBL" id="KAL1522445.1"/>
    </source>
</evidence>
<dbReference type="PANTHER" id="PTHR21404">
    <property type="entry name" value="HEN1"/>
    <property type="match status" value="1"/>
</dbReference>
<dbReference type="Pfam" id="PF13649">
    <property type="entry name" value="Methyltransf_25"/>
    <property type="match status" value="1"/>
</dbReference>
<evidence type="ECO:0000256" key="1">
    <source>
        <dbReference type="ARBA" id="ARBA00001946"/>
    </source>
</evidence>
<dbReference type="GO" id="GO:0030422">
    <property type="term" value="P:siRNA processing"/>
    <property type="evidence" value="ECO:0007669"/>
    <property type="project" value="TreeGrafter"/>
</dbReference>
<evidence type="ECO:0000256" key="10">
    <source>
        <dbReference type="ARBA" id="ARBA00023158"/>
    </source>
</evidence>
<evidence type="ECO:0000256" key="6">
    <source>
        <dbReference type="ARBA" id="ARBA00022691"/>
    </source>
</evidence>
<comment type="similarity">
    <text evidence="2">Belongs to the methyltransferase superfamily. HEN1 family.</text>
</comment>
<comment type="caution">
    <text evidence="15">The sequence shown here is derived from an EMBL/GenBank/DDBJ whole genome shotgun (WGS) entry which is preliminary data.</text>
</comment>
<evidence type="ECO:0000256" key="2">
    <source>
        <dbReference type="ARBA" id="ARBA00009026"/>
    </source>
</evidence>
<evidence type="ECO:0000259" key="14">
    <source>
        <dbReference type="Pfam" id="PF13649"/>
    </source>
</evidence>
<evidence type="ECO:0000256" key="12">
    <source>
        <dbReference type="ARBA" id="ARBA00048418"/>
    </source>
</evidence>
<dbReference type="GO" id="GO:0090486">
    <property type="term" value="F:small RNA 2'-O-methyltransferase activity"/>
    <property type="evidence" value="ECO:0007669"/>
    <property type="project" value="UniProtKB-EC"/>
</dbReference>
<evidence type="ECO:0000256" key="5">
    <source>
        <dbReference type="ARBA" id="ARBA00022679"/>
    </source>
</evidence>
<keyword evidence="4" id="KW-0489">Methyltransferase</keyword>
<evidence type="ECO:0000313" key="16">
    <source>
        <dbReference type="Proteomes" id="UP001515480"/>
    </source>
</evidence>
<keyword evidence="6" id="KW-0949">S-adenosyl-L-methionine</keyword>
<protein>
    <recommendedName>
        <fullName evidence="3">Small RNA 2'-O-methyltransferase</fullName>
        <ecNumber evidence="11">2.1.1.386</ecNumber>
    </recommendedName>
</protein>
<evidence type="ECO:0000256" key="7">
    <source>
        <dbReference type="ARBA" id="ARBA00022723"/>
    </source>
</evidence>
<keyword evidence="9" id="KW-0694">RNA-binding</keyword>
<dbReference type="InterPro" id="IPR041698">
    <property type="entry name" value="Methyltransf_25"/>
</dbReference>
<reference evidence="15 16" key="1">
    <citation type="journal article" date="2024" name="Science">
        <title>Giant polyketide synthase enzymes in the biosynthesis of giant marine polyether toxins.</title>
        <authorList>
            <person name="Fallon T.R."/>
            <person name="Shende V.V."/>
            <person name="Wierzbicki I.H."/>
            <person name="Pendleton A.L."/>
            <person name="Watervoot N.F."/>
            <person name="Auber R.P."/>
            <person name="Gonzalez D.J."/>
            <person name="Wisecaver J.H."/>
            <person name="Moore B.S."/>
        </authorList>
    </citation>
    <scope>NUCLEOTIDE SEQUENCE [LARGE SCALE GENOMIC DNA]</scope>
    <source>
        <strain evidence="15 16">12B1</strain>
    </source>
</reference>
<proteinExistence type="inferred from homology"/>
<keyword evidence="10" id="KW-0943">RNA-mediated gene silencing</keyword>
<gene>
    <name evidence="15" type="ORF">AB1Y20_017433</name>
</gene>
<evidence type="ECO:0000256" key="4">
    <source>
        <dbReference type="ARBA" id="ARBA00022603"/>
    </source>
</evidence>
<comment type="catalytic activity">
    <reaction evidence="12">
        <text>small RNA 3'-end nucleotide + S-adenosyl-L-methionine = small RNA 3'-end 2'-O-methylnucleotide + S-adenosyl-L-homocysteine + H(+)</text>
        <dbReference type="Rhea" id="RHEA:37887"/>
        <dbReference type="Rhea" id="RHEA-COMP:10415"/>
        <dbReference type="Rhea" id="RHEA-COMP:10416"/>
        <dbReference type="ChEBI" id="CHEBI:15378"/>
        <dbReference type="ChEBI" id="CHEBI:57856"/>
        <dbReference type="ChEBI" id="CHEBI:59789"/>
        <dbReference type="ChEBI" id="CHEBI:74896"/>
        <dbReference type="ChEBI" id="CHEBI:74898"/>
        <dbReference type="EC" id="2.1.1.386"/>
    </reaction>
</comment>
<dbReference type="GO" id="GO:0046872">
    <property type="term" value="F:metal ion binding"/>
    <property type="evidence" value="ECO:0007669"/>
    <property type="project" value="UniProtKB-KW"/>
</dbReference>
<evidence type="ECO:0000256" key="9">
    <source>
        <dbReference type="ARBA" id="ARBA00022884"/>
    </source>
</evidence>
<dbReference type="GO" id="GO:0003723">
    <property type="term" value="F:RNA binding"/>
    <property type="evidence" value="ECO:0007669"/>
    <property type="project" value="UniProtKB-KW"/>
</dbReference>
<evidence type="ECO:0000256" key="11">
    <source>
        <dbReference type="ARBA" id="ARBA00035025"/>
    </source>
</evidence>
<accession>A0AB34JN60</accession>
<dbReference type="SUPFAM" id="SSF53335">
    <property type="entry name" value="S-adenosyl-L-methionine-dependent methyltransferases"/>
    <property type="match status" value="1"/>
</dbReference>
<organism evidence="15 16">
    <name type="scientific">Prymnesium parvum</name>
    <name type="common">Toxic golden alga</name>
    <dbReference type="NCBI Taxonomy" id="97485"/>
    <lineage>
        <taxon>Eukaryota</taxon>
        <taxon>Haptista</taxon>
        <taxon>Haptophyta</taxon>
        <taxon>Prymnesiophyceae</taxon>
        <taxon>Prymnesiales</taxon>
        <taxon>Prymnesiaceae</taxon>
        <taxon>Prymnesium</taxon>
    </lineage>
</organism>
<dbReference type="EMBL" id="JBGBPQ010000006">
    <property type="protein sequence ID" value="KAL1522445.1"/>
    <property type="molecule type" value="Genomic_DNA"/>
</dbReference>
<dbReference type="AlphaFoldDB" id="A0AB34JN60"/>
<dbReference type="GO" id="GO:0001510">
    <property type="term" value="P:RNA methylation"/>
    <property type="evidence" value="ECO:0007669"/>
    <property type="project" value="InterPro"/>
</dbReference>
<keyword evidence="16" id="KW-1185">Reference proteome</keyword>
<keyword evidence="5" id="KW-0808">Transferase</keyword>
<evidence type="ECO:0000256" key="3">
    <source>
        <dbReference type="ARBA" id="ARBA00021330"/>
    </source>
</evidence>